<keyword evidence="1" id="KW-0805">Transcription regulation</keyword>
<accession>A0A261U3D4</accession>
<dbReference type="SUPFAM" id="SSF51306">
    <property type="entry name" value="LexA/Signal peptidase"/>
    <property type="match status" value="1"/>
</dbReference>
<dbReference type="GO" id="GO:0003677">
    <property type="term" value="F:DNA binding"/>
    <property type="evidence" value="ECO:0007669"/>
    <property type="project" value="UniProtKB-KW"/>
</dbReference>
<sequence>MLLFKDRIQTAFNEENHRRKAEGAPRLTKTDLWKTAGMTSAAATFWFDGSNGADMDTCMKIAPLMRVNAKWLFDGTKPKHVVPPPVVADDHTPIRFVNARASAGKGKLVFSDDVAKTLMFRRDWLAKHDASPEDTLAFHVDGASMSDLHIVDGAVVLANQKKTDPISKKVYVLWLHGQLYVKQLVKHKGVWYARSHNATHSDDYPDIPIEPDDRIVGRVFWCGFEL</sequence>
<keyword evidence="3" id="KW-0804">Transcription</keyword>
<dbReference type="InterPro" id="IPR036286">
    <property type="entry name" value="LexA/Signal_pep-like_sf"/>
</dbReference>
<dbReference type="InterPro" id="IPR039418">
    <property type="entry name" value="LexA-like"/>
</dbReference>
<evidence type="ECO:0000259" key="4">
    <source>
        <dbReference type="Pfam" id="PF00717"/>
    </source>
</evidence>
<dbReference type="Pfam" id="PF00717">
    <property type="entry name" value="Peptidase_S24"/>
    <property type="match status" value="1"/>
</dbReference>
<proteinExistence type="predicted"/>
<keyword evidence="6" id="KW-1185">Reference proteome</keyword>
<keyword evidence="2" id="KW-0238">DNA-binding</keyword>
<dbReference type="AlphaFoldDB" id="A0A261U3D4"/>
<dbReference type="OrthoDB" id="8781680at2"/>
<dbReference type="Proteomes" id="UP000216885">
    <property type="component" value="Unassembled WGS sequence"/>
</dbReference>
<dbReference type="CDD" id="cd06529">
    <property type="entry name" value="S24_LexA-like"/>
    <property type="match status" value="1"/>
</dbReference>
<evidence type="ECO:0000256" key="3">
    <source>
        <dbReference type="ARBA" id="ARBA00023163"/>
    </source>
</evidence>
<evidence type="ECO:0000256" key="2">
    <source>
        <dbReference type="ARBA" id="ARBA00023125"/>
    </source>
</evidence>
<dbReference type="InterPro" id="IPR015927">
    <property type="entry name" value="Peptidase_S24_S26A/B/C"/>
</dbReference>
<dbReference type="Gene3D" id="2.10.109.10">
    <property type="entry name" value="Umud Fragment, subunit A"/>
    <property type="match status" value="1"/>
</dbReference>
<comment type="caution">
    <text evidence="5">The sequence shown here is derived from an EMBL/GenBank/DDBJ whole genome shotgun (WGS) entry which is preliminary data.</text>
</comment>
<dbReference type="PANTHER" id="PTHR40661">
    <property type="match status" value="1"/>
</dbReference>
<protein>
    <recommendedName>
        <fullName evidence="4">Peptidase S24/S26A/S26B/S26C domain-containing protein</fullName>
    </recommendedName>
</protein>
<dbReference type="PANTHER" id="PTHR40661:SF3">
    <property type="entry name" value="FELS-1 PROPHAGE TRANSCRIPTIONAL REGULATOR"/>
    <property type="match status" value="1"/>
</dbReference>
<name>A0A261U3D4_9BORD</name>
<evidence type="ECO:0000313" key="5">
    <source>
        <dbReference type="EMBL" id="OZI56474.1"/>
    </source>
</evidence>
<reference evidence="5 6" key="1">
    <citation type="submission" date="2017-05" db="EMBL/GenBank/DDBJ databases">
        <title>Complete and WGS of Bordetella genogroups.</title>
        <authorList>
            <person name="Spilker T."/>
            <person name="LiPuma J."/>
        </authorList>
    </citation>
    <scope>NUCLEOTIDE SEQUENCE [LARGE SCALE GENOMIC DNA]</scope>
    <source>
        <strain evidence="5 6">AU9919</strain>
    </source>
</reference>
<dbReference type="RefSeq" id="WP_094821687.1">
    <property type="nucleotide sequence ID" value="NZ_NEVO01000008.1"/>
</dbReference>
<evidence type="ECO:0000313" key="6">
    <source>
        <dbReference type="Proteomes" id="UP000216885"/>
    </source>
</evidence>
<organism evidence="5 6">
    <name type="scientific">Bordetella genomosp. 4</name>
    <dbReference type="NCBI Taxonomy" id="463044"/>
    <lineage>
        <taxon>Bacteria</taxon>
        <taxon>Pseudomonadati</taxon>
        <taxon>Pseudomonadota</taxon>
        <taxon>Betaproteobacteria</taxon>
        <taxon>Burkholderiales</taxon>
        <taxon>Alcaligenaceae</taxon>
        <taxon>Bordetella</taxon>
    </lineage>
</organism>
<feature type="domain" description="Peptidase S24/S26A/S26B/S26C" evidence="4">
    <location>
        <begin position="99"/>
        <end position="220"/>
    </location>
</feature>
<gene>
    <name evidence="5" type="ORF">CAL20_13680</name>
</gene>
<evidence type="ECO:0000256" key="1">
    <source>
        <dbReference type="ARBA" id="ARBA00023015"/>
    </source>
</evidence>
<dbReference type="EMBL" id="NEVQ01000013">
    <property type="protein sequence ID" value="OZI56474.1"/>
    <property type="molecule type" value="Genomic_DNA"/>
</dbReference>